<reference evidence="10" key="1">
    <citation type="submission" date="2023-07" db="EMBL/GenBank/DDBJ databases">
        <title>30 novel species of actinomycetes from the DSMZ collection.</title>
        <authorList>
            <person name="Nouioui I."/>
        </authorList>
    </citation>
    <scope>NUCLEOTIDE SEQUENCE [LARGE SCALE GENOMIC DNA]</scope>
    <source>
        <strain evidence="10">DSM 44917</strain>
    </source>
</reference>
<dbReference type="Pfam" id="PF02148">
    <property type="entry name" value="zf-UBP"/>
    <property type="match status" value="1"/>
</dbReference>
<dbReference type="InterPro" id="IPR038770">
    <property type="entry name" value="Na+/solute_symporter_sf"/>
</dbReference>
<keyword evidence="10" id="KW-1185">Reference proteome</keyword>
<evidence type="ECO:0000313" key="10">
    <source>
        <dbReference type="Proteomes" id="UP001183388"/>
    </source>
</evidence>
<dbReference type="InterPro" id="IPR006153">
    <property type="entry name" value="Cation/H_exchanger_TM"/>
</dbReference>
<evidence type="ECO:0000256" key="3">
    <source>
        <dbReference type="ARBA" id="ARBA00022448"/>
    </source>
</evidence>
<comment type="similarity">
    <text evidence="2">Belongs to the monovalent cation:proton antiporter 2 (CPA2) transporter (TC 2.A.37) family.</text>
</comment>
<evidence type="ECO:0000313" key="9">
    <source>
        <dbReference type="EMBL" id="MDT0305844.1"/>
    </source>
</evidence>
<gene>
    <name evidence="9" type="ORF">RM780_02555</name>
</gene>
<evidence type="ECO:0000256" key="7">
    <source>
        <dbReference type="SAM" id="Phobius"/>
    </source>
</evidence>
<keyword evidence="3" id="KW-0813">Transport</keyword>
<dbReference type="EMBL" id="JAVREN010000003">
    <property type="protein sequence ID" value="MDT0305844.1"/>
    <property type="molecule type" value="Genomic_DNA"/>
</dbReference>
<evidence type="ECO:0000256" key="6">
    <source>
        <dbReference type="ARBA" id="ARBA00023136"/>
    </source>
</evidence>
<feature type="transmembrane region" description="Helical" evidence="7">
    <location>
        <begin position="295"/>
        <end position="317"/>
    </location>
</feature>
<dbReference type="PANTHER" id="PTHR42751">
    <property type="entry name" value="SODIUM/HYDROGEN EXCHANGER FAMILY/TRKA DOMAIN PROTEIN"/>
    <property type="match status" value="1"/>
</dbReference>
<feature type="transmembrane region" description="Helical" evidence="7">
    <location>
        <begin position="57"/>
        <end position="76"/>
    </location>
</feature>
<keyword evidence="4 7" id="KW-0812">Transmembrane</keyword>
<sequence>MENAELAGLGAAVLLAGLLARAGRRWSLPAVPCYMLVGILLGPGTPGPVLVDHPDDVSLVAALGLVLLLFHLGVEFPVDQVLGGGRRLFAAAACSISLNVCAGLLLGLALGWGGAEALVIAGALGISSSAIVTKSLIELHRLTNAETPVILGIIVLEDLFLAFYLAALSPVLADASSPAELAEKVGVSFGFLVLLFAVARFGARAVAALIGSREDELLAVLTVGLTVAVAGVSQDVGVSDAIGALMIGLVISRTEVRERVQRLVTPLRDVFAAVFFVAFGLTIDVSALGPVAVPVAAAVCVTLVANVGAGLITARLFGFNQRAAANIGLTVLGRGEFSLILATLALTAGLDERLGPFVALYVLVLAVLSPLAATHSRYLARVLPDWLLRPGWRYVREETISTSCTHLDQIKVTETGVRECPECVVRGDDWVELRLCVTCGHVGCCDDSPHHHASRHAARTGHPIIQSLQPGEDWRWCFPDETLVRAPMSADR</sequence>
<dbReference type="InterPro" id="IPR013083">
    <property type="entry name" value="Znf_RING/FYVE/PHD"/>
</dbReference>
<name>A0ABU2L2P8_9ACTN</name>
<organism evidence="9 10">
    <name type="scientific">Streptomyces boetiae</name>
    <dbReference type="NCBI Taxonomy" id="3075541"/>
    <lineage>
        <taxon>Bacteria</taxon>
        <taxon>Bacillati</taxon>
        <taxon>Actinomycetota</taxon>
        <taxon>Actinomycetes</taxon>
        <taxon>Kitasatosporales</taxon>
        <taxon>Streptomycetaceae</taxon>
        <taxon>Streptomyces</taxon>
    </lineage>
</organism>
<feature type="transmembrane region" description="Helical" evidence="7">
    <location>
        <begin position="268"/>
        <end position="289"/>
    </location>
</feature>
<evidence type="ECO:0000256" key="1">
    <source>
        <dbReference type="ARBA" id="ARBA00004141"/>
    </source>
</evidence>
<feature type="transmembrane region" description="Helical" evidence="7">
    <location>
        <begin position="88"/>
        <end position="112"/>
    </location>
</feature>
<keyword evidence="5 7" id="KW-1133">Transmembrane helix</keyword>
<dbReference type="Proteomes" id="UP001183388">
    <property type="component" value="Unassembled WGS sequence"/>
</dbReference>
<feature type="domain" description="UBP-type" evidence="8">
    <location>
        <begin position="402"/>
        <end position="492"/>
    </location>
</feature>
<dbReference type="PROSITE" id="PS50271">
    <property type="entry name" value="ZF_UBP"/>
    <property type="match status" value="1"/>
</dbReference>
<protein>
    <submittedName>
        <fullName evidence="9">Cation:proton antiporter</fullName>
    </submittedName>
</protein>
<dbReference type="PANTHER" id="PTHR42751:SF4">
    <property type="entry name" value="K(+)_H(+) ANTIPORTER SUBUNIT KHTU"/>
    <property type="match status" value="1"/>
</dbReference>
<comment type="caution">
    <text evidence="9">The sequence shown here is derived from an EMBL/GenBank/DDBJ whole genome shotgun (WGS) entry which is preliminary data.</text>
</comment>
<accession>A0ABU2L2P8</accession>
<feature type="transmembrane region" description="Helical" evidence="7">
    <location>
        <begin position="149"/>
        <end position="173"/>
    </location>
</feature>
<evidence type="ECO:0000256" key="4">
    <source>
        <dbReference type="ARBA" id="ARBA00022692"/>
    </source>
</evidence>
<comment type="subcellular location">
    <subcellularLocation>
        <location evidence="1">Membrane</location>
        <topology evidence="1">Multi-pass membrane protein</topology>
    </subcellularLocation>
</comment>
<dbReference type="InterPro" id="IPR001607">
    <property type="entry name" value="Znf_UBP"/>
</dbReference>
<dbReference type="Gene3D" id="3.30.40.10">
    <property type="entry name" value="Zinc/RING finger domain, C3HC4 (zinc finger)"/>
    <property type="match status" value="1"/>
</dbReference>
<dbReference type="RefSeq" id="WP_311628758.1">
    <property type="nucleotide sequence ID" value="NZ_JAVREN010000003.1"/>
</dbReference>
<dbReference type="SUPFAM" id="SSF57850">
    <property type="entry name" value="RING/U-box"/>
    <property type="match status" value="1"/>
</dbReference>
<feature type="transmembrane region" description="Helical" evidence="7">
    <location>
        <begin position="185"/>
        <end position="203"/>
    </location>
</feature>
<feature type="transmembrane region" description="Helical" evidence="7">
    <location>
        <begin position="354"/>
        <end position="373"/>
    </location>
</feature>
<feature type="transmembrane region" description="Helical" evidence="7">
    <location>
        <begin position="329"/>
        <end position="348"/>
    </location>
</feature>
<evidence type="ECO:0000256" key="5">
    <source>
        <dbReference type="ARBA" id="ARBA00022989"/>
    </source>
</evidence>
<evidence type="ECO:0000256" key="2">
    <source>
        <dbReference type="ARBA" id="ARBA00005551"/>
    </source>
</evidence>
<proteinExistence type="inferred from homology"/>
<dbReference type="Gene3D" id="1.20.1530.20">
    <property type="match status" value="1"/>
</dbReference>
<dbReference type="Pfam" id="PF00999">
    <property type="entry name" value="Na_H_Exchanger"/>
    <property type="match status" value="1"/>
</dbReference>
<keyword evidence="6 7" id="KW-0472">Membrane</keyword>
<feature type="transmembrane region" description="Helical" evidence="7">
    <location>
        <begin position="118"/>
        <end position="137"/>
    </location>
</feature>
<evidence type="ECO:0000259" key="8">
    <source>
        <dbReference type="PROSITE" id="PS50271"/>
    </source>
</evidence>